<dbReference type="AlphaFoldDB" id="A0A0J5P7S6"/>
<evidence type="ECO:0000259" key="11">
    <source>
        <dbReference type="Pfam" id="PF13609"/>
    </source>
</evidence>
<dbReference type="InterPro" id="IPR033900">
    <property type="entry name" value="Gram_neg_porin_domain"/>
</dbReference>
<evidence type="ECO:0000256" key="4">
    <source>
        <dbReference type="ARBA" id="ARBA00022692"/>
    </source>
</evidence>
<organism evidence="12 13">
    <name type="scientific">Muribacter muris</name>
    <dbReference type="NCBI Taxonomy" id="67855"/>
    <lineage>
        <taxon>Bacteria</taxon>
        <taxon>Pseudomonadati</taxon>
        <taxon>Pseudomonadota</taxon>
        <taxon>Gammaproteobacteria</taxon>
        <taxon>Pasteurellales</taxon>
        <taxon>Pasteurellaceae</taxon>
        <taxon>Muribacter</taxon>
    </lineage>
</organism>
<keyword evidence="13" id="KW-1185">Reference proteome</keyword>
<sequence length="360" mass="40467">MKKTLLALAIGAIAANSAQAYTLIDSKESGTTLDFGGSARLQWRSTATKTDNYANQTTIRQHVNQAVRNNGSRFGFRVKQQLTDDFYALGRVEWRFRGTAASQHDFDDIYTRQLYAGIGHKQFGELTYGHQTVITDEVKQTDLANTLSLSDGLLNYAARRSLQYVYKGVEGLKLGGYYGGSSKRDNLGLDLADKRKDVWGTAAIYRTKFADNQSIKLATGVSRERYGKANAIVEATAYSVGTAYTFDKTTIGLDLERRVTRNQNLAGRKRVQKEVRTILLQKLTDDWAAYTMYAYKTNVLKGGNHAKTHQFMLGTEYYLVPQHLKTFVEWQTAHTKNHASGQLASKIRHNQTVIGLRAYW</sequence>
<evidence type="ECO:0000313" key="13">
    <source>
        <dbReference type="Proteomes" id="UP000036270"/>
    </source>
</evidence>
<evidence type="ECO:0000256" key="9">
    <source>
        <dbReference type="ARBA" id="ARBA00023237"/>
    </source>
</evidence>
<keyword evidence="3" id="KW-1134">Transmembrane beta strand</keyword>
<keyword evidence="7" id="KW-0626">Porin</keyword>
<dbReference type="GO" id="GO:0009279">
    <property type="term" value="C:cell outer membrane"/>
    <property type="evidence" value="ECO:0007669"/>
    <property type="project" value="UniProtKB-SubCell"/>
</dbReference>
<evidence type="ECO:0000256" key="1">
    <source>
        <dbReference type="ARBA" id="ARBA00004571"/>
    </source>
</evidence>
<dbReference type="PANTHER" id="PTHR34501:SF2">
    <property type="entry name" value="OUTER MEMBRANE PORIN F-RELATED"/>
    <property type="match status" value="1"/>
</dbReference>
<evidence type="ECO:0000256" key="7">
    <source>
        <dbReference type="ARBA" id="ARBA00023114"/>
    </source>
</evidence>
<dbReference type="Proteomes" id="UP000036270">
    <property type="component" value="Unassembled WGS sequence"/>
</dbReference>
<comment type="subcellular location">
    <subcellularLocation>
        <location evidence="1">Cell outer membrane</location>
        <topology evidence="1">Multi-pass membrane protein</topology>
    </subcellularLocation>
</comment>
<evidence type="ECO:0000256" key="5">
    <source>
        <dbReference type="ARBA" id="ARBA00022729"/>
    </source>
</evidence>
<evidence type="ECO:0000256" key="2">
    <source>
        <dbReference type="ARBA" id="ARBA00022448"/>
    </source>
</evidence>
<dbReference type="InterPro" id="IPR023614">
    <property type="entry name" value="Porin_dom_sf"/>
</dbReference>
<dbReference type="PATRIC" id="fig|67855.3.peg.1111"/>
<comment type="caution">
    <text evidence="12">The sequence shown here is derived from an EMBL/GenBank/DDBJ whole genome shotgun (WGS) entry which is preliminary data.</text>
</comment>
<dbReference type="GO" id="GO:0046930">
    <property type="term" value="C:pore complex"/>
    <property type="evidence" value="ECO:0007669"/>
    <property type="project" value="UniProtKB-KW"/>
</dbReference>
<dbReference type="PANTHER" id="PTHR34501">
    <property type="entry name" value="PROTEIN YDDL-RELATED"/>
    <property type="match status" value="1"/>
</dbReference>
<proteinExistence type="predicted"/>
<reference evidence="12 13" key="1">
    <citation type="submission" date="2014-12" db="EMBL/GenBank/DDBJ databases">
        <title>Reclassification of Actinobacillus muris as Muribacter muris.</title>
        <authorList>
            <person name="Christensen H."/>
            <person name="Nicklas W."/>
            <person name="Bisgaard M."/>
        </authorList>
    </citation>
    <scope>NUCLEOTIDE SEQUENCE [LARGE SCALE GENOMIC DNA]</scope>
    <source>
        <strain evidence="12 13">Ackerman80-443D</strain>
    </source>
</reference>
<accession>A0A0J5P7S6</accession>
<dbReference type="GO" id="GO:0015288">
    <property type="term" value="F:porin activity"/>
    <property type="evidence" value="ECO:0007669"/>
    <property type="project" value="UniProtKB-KW"/>
</dbReference>
<dbReference type="Pfam" id="PF13609">
    <property type="entry name" value="Porin_4"/>
    <property type="match status" value="1"/>
</dbReference>
<dbReference type="EMBL" id="JWIZ01000030">
    <property type="protein sequence ID" value="KMK51554.1"/>
    <property type="molecule type" value="Genomic_DNA"/>
</dbReference>
<evidence type="ECO:0000256" key="3">
    <source>
        <dbReference type="ARBA" id="ARBA00022452"/>
    </source>
</evidence>
<evidence type="ECO:0000313" key="12">
    <source>
        <dbReference type="EMBL" id="KMK51554.1"/>
    </source>
</evidence>
<keyword evidence="8" id="KW-0472">Membrane</keyword>
<evidence type="ECO:0000256" key="10">
    <source>
        <dbReference type="SAM" id="SignalP"/>
    </source>
</evidence>
<dbReference type="GO" id="GO:0006811">
    <property type="term" value="P:monoatomic ion transport"/>
    <property type="evidence" value="ECO:0007669"/>
    <property type="project" value="UniProtKB-KW"/>
</dbReference>
<keyword evidence="9" id="KW-0998">Cell outer membrane</keyword>
<keyword evidence="5 10" id="KW-0732">Signal</keyword>
<dbReference type="STRING" id="67855.RO21_05680"/>
<feature type="signal peptide" evidence="10">
    <location>
        <begin position="1"/>
        <end position="20"/>
    </location>
</feature>
<feature type="chain" id="PRO_5005262798" description="Porin domain-containing protein" evidence="10">
    <location>
        <begin position="21"/>
        <end position="360"/>
    </location>
</feature>
<name>A0A0J5P7S6_9PAST</name>
<dbReference type="Gene3D" id="2.40.160.10">
    <property type="entry name" value="Porin"/>
    <property type="match status" value="1"/>
</dbReference>
<gene>
    <name evidence="12" type="ORF">RO21_05680</name>
</gene>
<keyword evidence="4" id="KW-0812">Transmembrane</keyword>
<evidence type="ECO:0000256" key="8">
    <source>
        <dbReference type="ARBA" id="ARBA00023136"/>
    </source>
</evidence>
<feature type="domain" description="Porin" evidence="11">
    <location>
        <begin position="7"/>
        <end position="321"/>
    </location>
</feature>
<dbReference type="InterPro" id="IPR050298">
    <property type="entry name" value="Gram-neg_bact_OMP"/>
</dbReference>
<evidence type="ECO:0000256" key="6">
    <source>
        <dbReference type="ARBA" id="ARBA00023065"/>
    </source>
</evidence>
<dbReference type="SUPFAM" id="SSF56935">
    <property type="entry name" value="Porins"/>
    <property type="match status" value="1"/>
</dbReference>
<keyword evidence="2" id="KW-0813">Transport</keyword>
<keyword evidence="6" id="KW-0406">Ion transport</keyword>
<dbReference type="CDD" id="cd00342">
    <property type="entry name" value="gram_neg_porins"/>
    <property type="match status" value="1"/>
</dbReference>
<dbReference type="RefSeq" id="WP_047976829.1">
    <property type="nucleotide sequence ID" value="NZ_JWIZ01000030.1"/>
</dbReference>
<protein>
    <recommendedName>
        <fullName evidence="11">Porin domain-containing protein</fullName>
    </recommendedName>
</protein>